<dbReference type="Gene3D" id="1.10.10.60">
    <property type="entry name" value="Homeodomain-like"/>
    <property type="match status" value="2"/>
</dbReference>
<dbReference type="SUPFAM" id="SSF51215">
    <property type="entry name" value="Regulatory protein AraC"/>
    <property type="match status" value="1"/>
</dbReference>
<feature type="compositionally biased region" description="Basic residues" evidence="4">
    <location>
        <begin position="380"/>
        <end position="394"/>
    </location>
</feature>
<feature type="compositionally biased region" description="Low complexity" evidence="4">
    <location>
        <begin position="283"/>
        <end position="293"/>
    </location>
</feature>
<dbReference type="InterPro" id="IPR003313">
    <property type="entry name" value="AraC-bd"/>
</dbReference>
<dbReference type="Proteomes" id="UP000480804">
    <property type="component" value="Unassembled WGS sequence"/>
</dbReference>
<keyword evidence="7" id="KW-1185">Reference proteome</keyword>
<evidence type="ECO:0000256" key="4">
    <source>
        <dbReference type="SAM" id="MobiDB-lite"/>
    </source>
</evidence>
<feature type="region of interest" description="Disordered" evidence="4">
    <location>
        <begin position="1"/>
        <end position="23"/>
    </location>
</feature>
<evidence type="ECO:0000313" key="6">
    <source>
        <dbReference type="EMBL" id="GFH75365.1"/>
    </source>
</evidence>
<dbReference type="SUPFAM" id="SSF46689">
    <property type="entry name" value="Homeodomain-like"/>
    <property type="match status" value="2"/>
</dbReference>
<dbReference type="SMART" id="SM00342">
    <property type="entry name" value="HTH_ARAC"/>
    <property type="match status" value="1"/>
</dbReference>
<feature type="compositionally biased region" description="Basic residues" evidence="4">
    <location>
        <begin position="413"/>
        <end position="422"/>
    </location>
</feature>
<evidence type="ECO:0000256" key="2">
    <source>
        <dbReference type="ARBA" id="ARBA00023125"/>
    </source>
</evidence>
<keyword evidence="2" id="KW-0238">DNA-binding</keyword>
<dbReference type="PANTHER" id="PTHR46796:SF2">
    <property type="entry name" value="TRANSCRIPTIONAL REGULATORY PROTEIN"/>
    <property type="match status" value="1"/>
</dbReference>
<protein>
    <recommendedName>
        <fullName evidence="5">HTH araC/xylS-type domain-containing protein</fullName>
    </recommendedName>
</protein>
<dbReference type="EMBL" id="BLLO01000003">
    <property type="protein sequence ID" value="GFH75365.1"/>
    <property type="molecule type" value="Genomic_DNA"/>
</dbReference>
<feature type="compositionally biased region" description="Basic residues" evidence="4">
    <location>
        <begin position="356"/>
        <end position="366"/>
    </location>
</feature>
<evidence type="ECO:0000259" key="5">
    <source>
        <dbReference type="PROSITE" id="PS01124"/>
    </source>
</evidence>
<keyword evidence="3" id="KW-0804">Transcription</keyword>
<name>A0ABQ1CZ05_9ACTN</name>
<gene>
    <name evidence="6" type="ORF">Sgou_00350</name>
</gene>
<dbReference type="Pfam" id="PF12833">
    <property type="entry name" value="HTH_18"/>
    <property type="match status" value="1"/>
</dbReference>
<dbReference type="InterPro" id="IPR037923">
    <property type="entry name" value="HTH-like"/>
</dbReference>
<keyword evidence="1" id="KW-0805">Transcription regulation</keyword>
<dbReference type="InterPro" id="IPR009057">
    <property type="entry name" value="Homeodomain-like_sf"/>
</dbReference>
<feature type="region of interest" description="Disordered" evidence="4">
    <location>
        <begin position="349"/>
        <end position="483"/>
    </location>
</feature>
<evidence type="ECO:0000313" key="7">
    <source>
        <dbReference type="Proteomes" id="UP000480804"/>
    </source>
</evidence>
<dbReference type="PROSITE" id="PS01124">
    <property type="entry name" value="HTH_ARAC_FAMILY_2"/>
    <property type="match status" value="1"/>
</dbReference>
<proteinExistence type="predicted"/>
<reference evidence="6 7" key="1">
    <citation type="submission" date="2020-02" db="EMBL/GenBank/DDBJ databases">
        <title>Whole genome shotgun sequence of Streptomyces gougerotii NBRC 13043.</title>
        <authorList>
            <person name="Ichikawa N."/>
            <person name="Komaki H."/>
            <person name="Tamura T."/>
        </authorList>
    </citation>
    <scope>NUCLEOTIDE SEQUENCE [LARGE SCALE GENOMIC DNA]</scope>
    <source>
        <strain evidence="6 7">NBRC 13043</strain>
    </source>
</reference>
<comment type="caution">
    <text evidence="6">The sequence shown here is derived from an EMBL/GenBank/DDBJ whole genome shotgun (WGS) entry which is preliminary data.</text>
</comment>
<evidence type="ECO:0000256" key="3">
    <source>
        <dbReference type="ARBA" id="ARBA00023163"/>
    </source>
</evidence>
<feature type="domain" description="HTH araC/xylS-type" evidence="5">
    <location>
        <begin position="192"/>
        <end position="289"/>
    </location>
</feature>
<dbReference type="PANTHER" id="PTHR46796">
    <property type="entry name" value="HTH-TYPE TRANSCRIPTIONAL ACTIVATOR RHAS-RELATED"/>
    <property type="match status" value="1"/>
</dbReference>
<organism evidence="6 7">
    <name type="scientific">Streptomyces gougerotii</name>
    <dbReference type="NCBI Taxonomy" id="53448"/>
    <lineage>
        <taxon>Bacteria</taxon>
        <taxon>Bacillati</taxon>
        <taxon>Actinomycetota</taxon>
        <taxon>Actinomycetes</taxon>
        <taxon>Kitasatosporales</taxon>
        <taxon>Streptomycetaceae</taxon>
        <taxon>Streptomyces</taxon>
        <taxon>Streptomyces diastaticus group</taxon>
    </lineage>
</organism>
<dbReference type="InterPro" id="IPR018060">
    <property type="entry name" value="HTH_AraC"/>
</dbReference>
<feature type="region of interest" description="Disordered" evidence="4">
    <location>
        <begin position="281"/>
        <end position="306"/>
    </location>
</feature>
<evidence type="ECO:0000256" key="1">
    <source>
        <dbReference type="ARBA" id="ARBA00023015"/>
    </source>
</evidence>
<feature type="compositionally biased region" description="Low complexity" evidence="4">
    <location>
        <begin position="367"/>
        <end position="379"/>
    </location>
</feature>
<sequence length="483" mass="51478">MERQDETDERAGRDGQDSRGTAREWARHWSWEPLPGLDLLRARYIRHTFPRHSHEGYTLGAVTHGVERVELPGTTLHAGPGTLVMVNPEVAHAARAGAPEGWAYATLYPSLALVREVADATGHPPGTPAFDRPIADDPRSGGLVRAVHRAVEQGDALAADTLLRVLLARLLSLYGTTAPQAAPASAGHRTAERARLLLEERLTDPPSLEQLAQAVGSSPFAVLRAFKAAYGMPPHTWLTDARVRRARTLLQTGVTPAETATAVGFTDQPHLNRHFTRIVGVTPGPTAGPAGRGEAARRGGPGAPSARCTGRATCGNAGWTWRRAAGGTGCGGAGAPGWVRPGYVVVRRGPPGAGRGLKRVPLRRGPRGAPRGSVQAAPRRPARGVNRPRRRAPCRRGVDPPRTSRASSGPVHANRRLRRWRRDVRGKGDAPPTRAPLAVGTPEPVGAELCRDGAAAEHRRRACGAPFFRPPPRARGGHGSPPR</sequence>
<dbReference type="InterPro" id="IPR050204">
    <property type="entry name" value="AraC_XylS_family_regulators"/>
</dbReference>
<dbReference type="Pfam" id="PF02311">
    <property type="entry name" value="AraC_binding"/>
    <property type="match status" value="1"/>
</dbReference>
<accession>A0ABQ1CZ05</accession>